<dbReference type="EMBL" id="FNYE01000064">
    <property type="protein sequence ID" value="SEK13128.1"/>
    <property type="molecule type" value="Genomic_DNA"/>
</dbReference>
<dbReference type="Gene3D" id="3.40.50.10540">
    <property type="entry name" value="Crotonobetainyl-coa:carnitine coa-transferase, domain 1"/>
    <property type="match status" value="1"/>
</dbReference>
<dbReference type="InterPro" id="IPR023606">
    <property type="entry name" value="CoA-Trfase_III_dom_1_sf"/>
</dbReference>
<feature type="compositionally biased region" description="Basic and acidic residues" evidence="2">
    <location>
        <begin position="42"/>
        <end position="51"/>
    </location>
</feature>
<evidence type="ECO:0000256" key="1">
    <source>
        <dbReference type="ARBA" id="ARBA00022679"/>
    </source>
</evidence>
<dbReference type="STRING" id="667676.SAMN05192539_10645"/>
<evidence type="ECO:0000313" key="3">
    <source>
        <dbReference type="EMBL" id="SEK13128.1"/>
    </source>
</evidence>
<organism evidence="3 4">
    <name type="scientific">Paraburkholderia diazotrophica</name>
    <dbReference type="NCBI Taxonomy" id="667676"/>
    <lineage>
        <taxon>Bacteria</taxon>
        <taxon>Pseudomonadati</taxon>
        <taxon>Pseudomonadota</taxon>
        <taxon>Betaproteobacteria</taxon>
        <taxon>Burkholderiales</taxon>
        <taxon>Burkholderiaceae</taxon>
        <taxon>Paraburkholderia</taxon>
    </lineage>
</organism>
<evidence type="ECO:0000313" key="4">
    <source>
        <dbReference type="Proteomes" id="UP000198866"/>
    </source>
</evidence>
<dbReference type="Proteomes" id="UP000198866">
    <property type="component" value="Unassembled WGS sequence"/>
</dbReference>
<keyword evidence="4" id="KW-1185">Reference proteome</keyword>
<dbReference type="RefSeq" id="WP_015004422.1">
    <property type="nucleotide sequence ID" value="NZ_FNYE01000064.1"/>
</dbReference>
<dbReference type="AlphaFoldDB" id="A0A1H7EGZ9"/>
<dbReference type="OrthoDB" id="5294844at2"/>
<dbReference type="InterPro" id="IPR044855">
    <property type="entry name" value="CoA-Trfase_III_dom3_sf"/>
</dbReference>
<gene>
    <name evidence="3" type="ORF">SAMN05192539_10645</name>
</gene>
<proteinExistence type="predicted"/>
<reference evidence="4" key="1">
    <citation type="submission" date="2016-10" db="EMBL/GenBank/DDBJ databases">
        <authorList>
            <person name="Varghese N."/>
            <person name="Submissions S."/>
        </authorList>
    </citation>
    <scope>NUCLEOTIDE SEQUENCE [LARGE SCALE GENOMIC DNA]</scope>
    <source>
        <strain evidence="4">LMG 26031</strain>
    </source>
</reference>
<evidence type="ECO:0000256" key="2">
    <source>
        <dbReference type="SAM" id="MobiDB-lite"/>
    </source>
</evidence>
<dbReference type="SUPFAM" id="SSF89796">
    <property type="entry name" value="CoA-transferase family III (CaiB/BaiF)"/>
    <property type="match status" value="1"/>
</dbReference>
<dbReference type="GeneID" id="27801522"/>
<dbReference type="GO" id="GO:0008410">
    <property type="term" value="F:CoA-transferase activity"/>
    <property type="evidence" value="ECO:0007669"/>
    <property type="project" value="TreeGrafter"/>
</dbReference>
<sequence length="406" mass="44107">MKSGQMTALAGIKVLDLSRILAGPSATQLLGDLGADVVKVEKPDEGDDTRKWGPPYVRGKSGEETEESAYYLAANRNKRSIAIDIGSAAGRQLVHQLIAHADVLVENYKVGGLARYGLAYEQIRDRYPRLVYCSVTGFGQTGPYASRPGYDFLIQGMGGIMSLTGVPDGEPMKAGVGIADVMTGMYAAVGILAALQHRERTGKGQHIDISLLDTQISWLVNAGTNYLADRQLPARLGNGHPNIVPYQVFSTADAPMILAVGNDAQFGRFCDVAGINELASDERFATNSMRIRNRAALCELVDNTLRTRHRATWLQQLEAVGVPCGPVNNLEDVFADPHVKARGAELHMPCEWAMDGELRLLANPLRMSATPPSYRRPPPRLNEHAAEVLTDWLGTNQSLQETPCTT</sequence>
<dbReference type="Pfam" id="PF02515">
    <property type="entry name" value="CoA_transf_3"/>
    <property type="match status" value="1"/>
</dbReference>
<protein>
    <submittedName>
        <fullName evidence="3">Crotonobetainyl-CoA:carnitine CoA-transferase CaiB</fullName>
    </submittedName>
</protein>
<dbReference type="InterPro" id="IPR050483">
    <property type="entry name" value="CoA-transferase_III_domain"/>
</dbReference>
<dbReference type="InterPro" id="IPR003673">
    <property type="entry name" value="CoA-Trfase_fam_III"/>
</dbReference>
<dbReference type="Gene3D" id="3.30.1540.10">
    <property type="entry name" value="formyl-coa transferase, domain 3"/>
    <property type="match status" value="1"/>
</dbReference>
<dbReference type="PANTHER" id="PTHR48207:SF3">
    <property type="entry name" value="SUCCINATE--HYDROXYMETHYLGLUTARATE COA-TRANSFERASE"/>
    <property type="match status" value="1"/>
</dbReference>
<name>A0A1H7EGZ9_9BURK</name>
<accession>A0A1H7EGZ9</accession>
<dbReference type="PANTHER" id="PTHR48207">
    <property type="entry name" value="SUCCINATE--HYDROXYMETHYLGLUTARATE COA-TRANSFERASE"/>
    <property type="match status" value="1"/>
</dbReference>
<keyword evidence="1 3" id="KW-0808">Transferase</keyword>
<feature type="region of interest" description="Disordered" evidence="2">
    <location>
        <begin position="42"/>
        <end position="61"/>
    </location>
</feature>